<keyword evidence="12" id="KW-1185">Reference proteome</keyword>
<feature type="non-terminal residue" evidence="11">
    <location>
        <position position="182"/>
    </location>
</feature>
<evidence type="ECO:0000256" key="3">
    <source>
        <dbReference type="ARBA" id="ARBA00012388"/>
    </source>
</evidence>
<evidence type="ECO:0000256" key="2">
    <source>
        <dbReference type="ARBA" id="ARBA00010912"/>
    </source>
</evidence>
<dbReference type="GO" id="GO:1990817">
    <property type="term" value="F:poly(A) RNA polymerase activity"/>
    <property type="evidence" value="ECO:0007669"/>
    <property type="project" value="UniProtKB-EC"/>
</dbReference>
<dbReference type="Gene3D" id="3.30.70.590">
    <property type="entry name" value="Poly(A) polymerase predicted RNA binding domain"/>
    <property type="match status" value="1"/>
</dbReference>
<evidence type="ECO:0000259" key="10">
    <source>
        <dbReference type="Pfam" id="PF04928"/>
    </source>
</evidence>
<dbReference type="PANTHER" id="PTHR10682:SF33">
    <property type="entry name" value="NUCLEAR POLY(A) POLYMERASE 3"/>
    <property type="match status" value="1"/>
</dbReference>
<dbReference type="GO" id="GO:0005634">
    <property type="term" value="C:nucleus"/>
    <property type="evidence" value="ECO:0007669"/>
    <property type="project" value="UniProtKB-SubCell"/>
</dbReference>
<evidence type="ECO:0000256" key="4">
    <source>
        <dbReference type="ARBA" id="ARBA00022664"/>
    </source>
</evidence>
<dbReference type="GO" id="GO:0031123">
    <property type="term" value="P:RNA 3'-end processing"/>
    <property type="evidence" value="ECO:0007669"/>
    <property type="project" value="InterPro"/>
</dbReference>
<keyword evidence="5" id="KW-0808">Transferase</keyword>
<comment type="caution">
    <text evidence="11">The sequence shown here is derived from an EMBL/GenBank/DDBJ whole genome shotgun (WGS) entry which is preliminary data.</text>
</comment>
<evidence type="ECO:0000313" key="11">
    <source>
        <dbReference type="EMBL" id="KAH9325734.1"/>
    </source>
</evidence>
<dbReference type="Pfam" id="PF04926">
    <property type="entry name" value="PAP_RNA-bind"/>
    <property type="match status" value="1"/>
</dbReference>
<evidence type="ECO:0000313" key="12">
    <source>
        <dbReference type="Proteomes" id="UP000824469"/>
    </source>
</evidence>
<gene>
    <name evidence="11" type="ORF">KI387_005912</name>
</gene>
<evidence type="ECO:0000256" key="7">
    <source>
        <dbReference type="ARBA" id="ARBA00022840"/>
    </source>
</evidence>
<dbReference type="SUPFAM" id="SSF55003">
    <property type="entry name" value="PAP/Archaeal CCA-adding enzyme, C-terminal domain"/>
    <property type="match status" value="1"/>
</dbReference>
<comment type="subcellular location">
    <subcellularLocation>
        <location evidence="1">Nucleus</location>
    </subcellularLocation>
</comment>
<dbReference type="GO" id="GO:0003723">
    <property type="term" value="F:RNA binding"/>
    <property type="evidence" value="ECO:0007669"/>
    <property type="project" value="InterPro"/>
</dbReference>
<keyword evidence="4" id="KW-0507">mRNA processing</keyword>
<comment type="similarity">
    <text evidence="2">Belongs to the poly(A) polymerase family.</text>
</comment>
<accession>A0AA38GL87</accession>
<dbReference type="GO" id="GO:0005524">
    <property type="term" value="F:ATP binding"/>
    <property type="evidence" value="ECO:0007669"/>
    <property type="project" value="UniProtKB-KW"/>
</dbReference>
<feature type="domain" description="Poly(A) polymerase RNA-binding" evidence="9">
    <location>
        <begin position="145"/>
        <end position="181"/>
    </location>
</feature>
<dbReference type="InterPro" id="IPR007010">
    <property type="entry name" value="PolA_pol_RNA-bd_dom"/>
</dbReference>
<keyword evidence="6" id="KW-0547">Nucleotide-binding</keyword>
<keyword evidence="7" id="KW-0067">ATP-binding</keyword>
<protein>
    <recommendedName>
        <fullName evidence="3">polynucleotide adenylyltransferase</fullName>
        <ecNumber evidence="3">2.7.7.19</ecNumber>
    </recommendedName>
</protein>
<dbReference type="OMA" id="KMERTWG"/>
<dbReference type="GO" id="GO:0006397">
    <property type="term" value="P:mRNA processing"/>
    <property type="evidence" value="ECO:0007669"/>
    <property type="project" value="UniProtKB-KW"/>
</dbReference>
<reference evidence="11 12" key="1">
    <citation type="journal article" date="2021" name="Nat. Plants">
        <title>The Taxus genome provides insights into paclitaxel biosynthesis.</title>
        <authorList>
            <person name="Xiong X."/>
            <person name="Gou J."/>
            <person name="Liao Q."/>
            <person name="Li Y."/>
            <person name="Zhou Q."/>
            <person name="Bi G."/>
            <person name="Li C."/>
            <person name="Du R."/>
            <person name="Wang X."/>
            <person name="Sun T."/>
            <person name="Guo L."/>
            <person name="Liang H."/>
            <person name="Lu P."/>
            <person name="Wu Y."/>
            <person name="Zhang Z."/>
            <person name="Ro D.K."/>
            <person name="Shang Y."/>
            <person name="Huang S."/>
            <person name="Yan J."/>
        </authorList>
    </citation>
    <scope>NUCLEOTIDE SEQUENCE [LARGE SCALE GENOMIC DNA]</scope>
    <source>
        <strain evidence="11">Ta-2019</strain>
    </source>
</reference>
<proteinExistence type="inferred from homology"/>
<dbReference type="InterPro" id="IPR011068">
    <property type="entry name" value="NuclTrfase_I-like_C"/>
</dbReference>
<dbReference type="EC" id="2.7.7.19" evidence="3"/>
<feature type="domain" description="Poly(A) polymerase central" evidence="10">
    <location>
        <begin position="1"/>
        <end position="141"/>
    </location>
</feature>
<evidence type="ECO:0000256" key="8">
    <source>
        <dbReference type="ARBA" id="ARBA00023242"/>
    </source>
</evidence>
<dbReference type="Proteomes" id="UP000824469">
    <property type="component" value="Unassembled WGS sequence"/>
</dbReference>
<evidence type="ECO:0000259" key="9">
    <source>
        <dbReference type="Pfam" id="PF04926"/>
    </source>
</evidence>
<dbReference type="InterPro" id="IPR007012">
    <property type="entry name" value="PolA_pol_cen_dom"/>
</dbReference>
<dbReference type="PANTHER" id="PTHR10682">
    <property type="entry name" value="POLY A POLYMERASE"/>
    <property type="match status" value="1"/>
</dbReference>
<keyword evidence="8" id="KW-0539">Nucleus</keyword>
<evidence type="ECO:0000256" key="5">
    <source>
        <dbReference type="ARBA" id="ARBA00022679"/>
    </source>
</evidence>
<name>A0AA38GL87_TAXCH</name>
<evidence type="ECO:0000256" key="1">
    <source>
        <dbReference type="ARBA" id="ARBA00004123"/>
    </source>
</evidence>
<evidence type="ECO:0000256" key="6">
    <source>
        <dbReference type="ARBA" id="ARBA00022741"/>
    </source>
</evidence>
<dbReference type="EMBL" id="JAHRHJ020000002">
    <property type="protein sequence ID" value="KAH9325734.1"/>
    <property type="molecule type" value="Genomic_DNA"/>
</dbReference>
<dbReference type="SUPFAM" id="SSF81631">
    <property type="entry name" value="PAP/OAS1 substrate-binding domain"/>
    <property type="match status" value="1"/>
</dbReference>
<dbReference type="Pfam" id="PF04928">
    <property type="entry name" value="PAP_central"/>
    <property type="match status" value="1"/>
</dbReference>
<sequence>TFRSTVRCLKFWAKRRGVYSHTFGFLGGVHWAVLVARICQLFPNASVSMLVSRFFSIYAYWPWPTPVTLVDALPEQSDGDRHHQMPIIIPVHPYGCCSYNVTRSTLSKLMSEFSRGWDTITKMERTWGSLTNSSDWESLFEPFPFLSSYEYFFQIHLTASDVDDLRNWKGWVESRFRHLLLK</sequence>
<dbReference type="Gene3D" id="1.10.1410.10">
    <property type="match status" value="1"/>
</dbReference>
<dbReference type="AlphaFoldDB" id="A0AA38GL87"/>
<organism evidence="11 12">
    <name type="scientific">Taxus chinensis</name>
    <name type="common">Chinese yew</name>
    <name type="synonym">Taxus wallichiana var. chinensis</name>
    <dbReference type="NCBI Taxonomy" id="29808"/>
    <lineage>
        <taxon>Eukaryota</taxon>
        <taxon>Viridiplantae</taxon>
        <taxon>Streptophyta</taxon>
        <taxon>Embryophyta</taxon>
        <taxon>Tracheophyta</taxon>
        <taxon>Spermatophyta</taxon>
        <taxon>Pinopsida</taxon>
        <taxon>Pinidae</taxon>
        <taxon>Conifers II</taxon>
        <taxon>Cupressales</taxon>
        <taxon>Taxaceae</taxon>
        <taxon>Taxus</taxon>
    </lineage>
</organism>
<feature type="non-terminal residue" evidence="11">
    <location>
        <position position="1"/>
    </location>
</feature>